<proteinExistence type="predicted"/>
<evidence type="ECO:0000313" key="1">
    <source>
        <dbReference type="EMBL" id="OXU17897.1"/>
    </source>
</evidence>
<dbReference type="EMBL" id="NNAY01004438">
    <property type="protein sequence ID" value="OXU17897.1"/>
    <property type="molecule type" value="Genomic_DNA"/>
</dbReference>
<accession>A0A232EHQ1</accession>
<reference evidence="1 2" key="1">
    <citation type="journal article" date="2017" name="Curr. Biol.">
        <title>The Evolution of Venom by Co-option of Single-Copy Genes.</title>
        <authorList>
            <person name="Martinson E.O."/>
            <person name="Mrinalini"/>
            <person name="Kelkar Y.D."/>
            <person name="Chang C.H."/>
            <person name="Werren J.H."/>
        </authorList>
    </citation>
    <scope>NUCLEOTIDE SEQUENCE [LARGE SCALE GENOMIC DNA]</scope>
    <source>
        <strain evidence="1 2">Alberta</strain>
        <tissue evidence="1">Whole body</tissue>
    </source>
</reference>
<protein>
    <submittedName>
        <fullName evidence="1">Uncharacterized protein</fullName>
    </submittedName>
</protein>
<name>A0A232EHQ1_9HYME</name>
<evidence type="ECO:0000313" key="2">
    <source>
        <dbReference type="Proteomes" id="UP000215335"/>
    </source>
</evidence>
<dbReference type="AlphaFoldDB" id="A0A232EHQ1"/>
<comment type="caution">
    <text evidence="1">The sequence shown here is derived from an EMBL/GenBank/DDBJ whole genome shotgun (WGS) entry which is preliminary data.</text>
</comment>
<sequence>APDNANERNKWLGFKITPTASINVKLLRPRLNPEELPYEHDKCLEPPRKVIKLCDKETHKASTSATSTSASIHEAIDIHCDSSTVVADASNVVENKEDSFIENILEIQILPEIVRNGMLSFDEVSVITSIEVW</sequence>
<dbReference type="Proteomes" id="UP000215335">
    <property type="component" value="Unassembled WGS sequence"/>
</dbReference>
<feature type="non-terminal residue" evidence="1">
    <location>
        <position position="1"/>
    </location>
</feature>
<organism evidence="1 2">
    <name type="scientific">Trichomalopsis sarcophagae</name>
    <dbReference type="NCBI Taxonomy" id="543379"/>
    <lineage>
        <taxon>Eukaryota</taxon>
        <taxon>Metazoa</taxon>
        <taxon>Ecdysozoa</taxon>
        <taxon>Arthropoda</taxon>
        <taxon>Hexapoda</taxon>
        <taxon>Insecta</taxon>
        <taxon>Pterygota</taxon>
        <taxon>Neoptera</taxon>
        <taxon>Endopterygota</taxon>
        <taxon>Hymenoptera</taxon>
        <taxon>Apocrita</taxon>
        <taxon>Proctotrupomorpha</taxon>
        <taxon>Chalcidoidea</taxon>
        <taxon>Pteromalidae</taxon>
        <taxon>Pteromalinae</taxon>
        <taxon>Trichomalopsis</taxon>
    </lineage>
</organism>
<keyword evidence="2" id="KW-1185">Reference proteome</keyword>
<gene>
    <name evidence="1" type="ORF">TSAR_015439</name>
</gene>